<organism evidence="1">
    <name type="scientific">Amorphochlora amoebiformis</name>
    <dbReference type="NCBI Taxonomy" id="1561963"/>
    <lineage>
        <taxon>Eukaryota</taxon>
        <taxon>Sar</taxon>
        <taxon>Rhizaria</taxon>
        <taxon>Cercozoa</taxon>
        <taxon>Chlorarachniophyceae</taxon>
        <taxon>Amorphochlora</taxon>
    </lineage>
</organism>
<evidence type="ECO:0000313" key="1">
    <source>
        <dbReference type="EMBL" id="CAD8460775.1"/>
    </source>
</evidence>
<protein>
    <submittedName>
        <fullName evidence="1">Uncharacterized protein</fullName>
    </submittedName>
</protein>
<sequence>MRLKIGSESTACTGLITKLFRTLRMPDTFLSLKGTKSAFSAVGDIEEAIVILMLLIDLGHHSTSGREGIVYKDEDGFLRRQLNALSDHINELADGEIRRDQVLLLVNVDNIALFGLFTDNGNSIRIFGSDLVRFSFALL</sequence>
<accession>A0A7S0DNS9</accession>
<gene>
    <name evidence="1" type="ORF">LAMO00422_LOCUS19733</name>
</gene>
<dbReference type="EMBL" id="HBEM01028896">
    <property type="protein sequence ID" value="CAD8460775.1"/>
    <property type="molecule type" value="Transcribed_RNA"/>
</dbReference>
<dbReference type="AlphaFoldDB" id="A0A7S0DNS9"/>
<reference evidence="1" key="1">
    <citation type="submission" date="2021-01" db="EMBL/GenBank/DDBJ databases">
        <authorList>
            <person name="Corre E."/>
            <person name="Pelletier E."/>
            <person name="Niang G."/>
            <person name="Scheremetjew M."/>
            <person name="Finn R."/>
            <person name="Kale V."/>
            <person name="Holt S."/>
            <person name="Cochrane G."/>
            <person name="Meng A."/>
            <person name="Brown T."/>
            <person name="Cohen L."/>
        </authorList>
    </citation>
    <scope>NUCLEOTIDE SEQUENCE</scope>
    <source>
        <strain evidence="1">CCMP2058</strain>
    </source>
</reference>
<name>A0A7S0DNS9_9EUKA</name>
<proteinExistence type="predicted"/>